<dbReference type="STRING" id="1910958.BTM30_04635"/>
<dbReference type="AlphaFoldDB" id="A0A2P7EFR0"/>
<dbReference type="InterPro" id="IPR009666">
    <property type="entry name" value="Uncharacterised_Ycf35"/>
</dbReference>
<dbReference type="PANTHER" id="PTHR39638">
    <property type="entry name" value="YCF35"/>
    <property type="match status" value="1"/>
</dbReference>
<reference evidence="2" key="1">
    <citation type="submission" date="2018-03" db="EMBL/GenBank/DDBJ databases">
        <title>Ecological and genomic features of two cosmopolitan and abundant freshwater picocyanobacteria.</title>
        <authorList>
            <person name="Cabello-Yeves P.J."/>
            <person name="Picazo A."/>
            <person name="Camacho A."/>
            <person name="Callieri C."/>
            <person name="Rosselli R."/>
            <person name="Roda-Garcia J."/>
            <person name="Coutinho F.H."/>
            <person name="Rodriguez-Valera F."/>
        </authorList>
    </citation>
    <scope>NUCLEOTIDE SEQUENCE [LARGE SCALE GENOMIC DNA]</scope>
    <source>
        <strain evidence="2">Tous</strain>
    </source>
</reference>
<evidence type="ECO:0008006" key="3">
    <source>
        <dbReference type="Google" id="ProtNLM"/>
    </source>
</evidence>
<name>A0A2P7EFR0_9SYNE</name>
<organism evidence="1 2">
    <name type="scientific">Synechococcus lacustris str. Tous</name>
    <dbReference type="NCBI Taxonomy" id="1910958"/>
    <lineage>
        <taxon>Bacteria</taxon>
        <taxon>Bacillati</taxon>
        <taxon>Cyanobacteriota</taxon>
        <taxon>Cyanophyceae</taxon>
        <taxon>Synechococcales</taxon>
        <taxon>Synechococcaceae</taxon>
        <taxon>Synechococcus</taxon>
    </lineage>
</organism>
<evidence type="ECO:0000313" key="2">
    <source>
        <dbReference type="Proteomes" id="UP000240206"/>
    </source>
</evidence>
<gene>
    <name evidence="1" type="ORF">C7K08_04775</name>
</gene>
<accession>A0A2P7EFR0</accession>
<dbReference type="Pfam" id="PF06868">
    <property type="entry name" value="DUF1257"/>
    <property type="match status" value="1"/>
</dbReference>
<protein>
    <recommendedName>
        <fullName evidence="3">DUF1257 domain-containing protein</fullName>
    </recommendedName>
</protein>
<proteinExistence type="predicted"/>
<dbReference type="EMBL" id="PXVC01000013">
    <property type="protein sequence ID" value="PSI02053.1"/>
    <property type="molecule type" value="Genomic_DNA"/>
</dbReference>
<dbReference type="PANTHER" id="PTHR39638:SF2">
    <property type="entry name" value="YCF35"/>
    <property type="match status" value="1"/>
</dbReference>
<evidence type="ECO:0000313" key="1">
    <source>
        <dbReference type="EMBL" id="PSI02053.1"/>
    </source>
</evidence>
<dbReference type="RefSeq" id="WP_106499512.1">
    <property type="nucleotide sequence ID" value="NZ_PXVC01000013.1"/>
</dbReference>
<dbReference type="Proteomes" id="UP000240206">
    <property type="component" value="Unassembled WGS sequence"/>
</dbReference>
<sequence length="130" mass="14359">MSHFSTIKTELRDPVALVAALKDLGQTPSEAAQLLRGYQGQTQEADLCCPQADGGDIGFRWNSSEGRYELVTDLDLWRLPIPIERFMSQLTQRYALQSILNSASAEGFVVGEQQLSADGSIELVVTRWQG</sequence>
<comment type="caution">
    <text evidence="1">The sequence shown here is derived from an EMBL/GenBank/DDBJ whole genome shotgun (WGS) entry which is preliminary data.</text>
</comment>
<keyword evidence="2" id="KW-1185">Reference proteome</keyword>